<protein>
    <recommendedName>
        <fullName evidence="4">Hypervirulence associated protein TUDOR domain-containing protein</fullName>
    </recommendedName>
</protein>
<organism evidence="2 3">
    <name type="scientific">Rhodococcus cercidiphylli</name>
    <dbReference type="NCBI Taxonomy" id="489916"/>
    <lineage>
        <taxon>Bacteria</taxon>
        <taxon>Bacillati</taxon>
        <taxon>Actinomycetota</taxon>
        <taxon>Actinomycetes</taxon>
        <taxon>Mycobacteriales</taxon>
        <taxon>Nocardiaceae</taxon>
        <taxon>Rhodococcus</taxon>
    </lineage>
</organism>
<reference evidence="2 3" key="1">
    <citation type="submission" date="2023-10" db="EMBL/GenBank/DDBJ databases">
        <title>Development of a sustainable strategy for remediation of hydrocarbon-contaminated territories based on the waste exchange concept.</title>
        <authorList>
            <person name="Krivoruchko A."/>
        </authorList>
    </citation>
    <scope>NUCLEOTIDE SEQUENCE [LARGE SCALE GENOMIC DNA]</scope>
    <source>
        <strain evidence="2 3">IEGM 1322</strain>
    </source>
</reference>
<accession>A0ABU4AWM3</accession>
<comment type="caution">
    <text evidence="2">The sequence shown here is derived from an EMBL/GenBank/DDBJ whole genome shotgun (WGS) entry which is preliminary data.</text>
</comment>
<evidence type="ECO:0000313" key="2">
    <source>
        <dbReference type="EMBL" id="MDV6230635.1"/>
    </source>
</evidence>
<dbReference type="RefSeq" id="WP_317548067.1">
    <property type="nucleotide sequence ID" value="NZ_JAWLKE010000003.1"/>
</dbReference>
<feature type="region of interest" description="Disordered" evidence="1">
    <location>
        <begin position="1"/>
        <end position="29"/>
    </location>
</feature>
<evidence type="ECO:0008006" key="4">
    <source>
        <dbReference type="Google" id="ProtNLM"/>
    </source>
</evidence>
<dbReference type="Proteomes" id="UP001185899">
    <property type="component" value="Unassembled WGS sequence"/>
</dbReference>
<evidence type="ECO:0000256" key="1">
    <source>
        <dbReference type="SAM" id="MobiDB-lite"/>
    </source>
</evidence>
<keyword evidence="3" id="KW-1185">Reference proteome</keyword>
<gene>
    <name evidence="2" type="ORF">R3P95_08760</name>
</gene>
<sequence length="83" mass="8989">MKEPEDVTTPEPRVGDTVQVRRPGGSTATGTVIEDFADYTLTGNAVGREWAVPHRWAVATNEGTLIFVDDPDIIEHSRGPSTP</sequence>
<name>A0ABU4AWM3_9NOCA</name>
<dbReference type="EMBL" id="JAWLKE010000003">
    <property type="protein sequence ID" value="MDV6230635.1"/>
    <property type="molecule type" value="Genomic_DNA"/>
</dbReference>
<proteinExistence type="predicted"/>
<evidence type="ECO:0000313" key="3">
    <source>
        <dbReference type="Proteomes" id="UP001185899"/>
    </source>
</evidence>